<dbReference type="InterPro" id="IPR003010">
    <property type="entry name" value="C-N_Hydrolase"/>
</dbReference>
<organism evidence="3 4">
    <name type="scientific">Dactylonectria macrodidyma</name>
    <dbReference type="NCBI Taxonomy" id="307937"/>
    <lineage>
        <taxon>Eukaryota</taxon>
        <taxon>Fungi</taxon>
        <taxon>Dikarya</taxon>
        <taxon>Ascomycota</taxon>
        <taxon>Pezizomycotina</taxon>
        <taxon>Sordariomycetes</taxon>
        <taxon>Hypocreomycetidae</taxon>
        <taxon>Hypocreales</taxon>
        <taxon>Nectriaceae</taxon>
        <taxon>Dactylonectria</taxon>
    </lineage>
</organism>
<dbReference type="InterPro" id="IPR036526">
    <property type="entry name" value="C-N_Hydrolase_sf"/>
</dbReference>
<dbReference type="AlphaFoldDB" id="A0A9P9ESL8"/>
<protein>
    <submittedName>
        <fullName evidence="3">Nitrilase/cyanide hydratase and apolipo protein N-acyltransferase</fullName>
    </submittedName>
</protein>
<dbReference type="PANTHER" id="PTHR46044">
    <property type="entry name" value="NITRILASE"/>
    <property type="match status" value="1"/>
</dbReference>
<dbReference type="OrthoDB" id="10250282at2759"/>
<name>A0A9P9ESL8_9HYPO</name>
<dbReference type="GO" id="GO:0003824">
    <property type="term" value="F:catalytic activity"/>
    <property type="evidence" value="ECO:0007669"/>
    <property type="project" value="InterPro"/>
</dbReference>
<dbReference type="Proteomes" id="UP000738349">
    <property type="component" value="Unassembled WGS sequence"/>
</dbReference>
<keyword evidence="4" id="KW-1185">Reference proteome</keyword>
<evidence type="ECO:0000259" key="2">
    <source>
        <dbReference type="PROSITE" id="PS50263"/>
    </source>
</evidence>
<evidence type="ECO:0000256" key="1">
    <source>
        <dbReference type="ARBA" id="ARBA00008129"/>
    </source>
</evidence>
<dbReference type="SUPFAM" id="SSF56317">
    <property type="entry name" value="Carbon-nitrogen hydrolase"/>
    <property type="match status" value="1"/>
</dbReference>
<dbReference type="PANTHER" id="PTHR46044:SF1">
    <property type="entry name" value="CN HYDROLASE DOMAIN-CONTAINING PROTEIN"/>
    <property type="match status" value="1"/>
</dbReference>
<evidence type="ECO:0000313" key="4">
    <source>
        <dbReference type="Proteomes" id="UP000738349"/>
    </source>
</evidence>
<dbReference type="Pfam" id="PF00795">
    <property type="entry name" value="CN_hydrolase"/>
    <property type="match status" value="1"/>
</dbReference>
<sequence length="276" mass="29867">MHTELPKNTAIHRGADLKSAVTVAAVQISPVFHNKAETTKKVCDFILEAGKHNARVIGFPECCIPGYPGWGQFHVTESAAAYTMLTQQFHESVEVPGPETDQIGAACREANIYAVVGVNERIPNTTGTMYNTQLIFGSDGTLLNKHQKYVATVTERLVHGPGKTSTHCSVKTEFGCLSGLVCGENANPLAMYSCSLEYPSVHVASWPAPFAPGSDTAVSILSCTRSFAYSLGCYVINSVSIDDDPTIEAYQRDEESRQWLVSERHKLGATIIGPDV</sequence>
<evidence type="ECO:0000313" key="3">
    <source>
        <dbReference type="EMBL" id="KAH7143604.1"/>
    </source>
</evidence>
<proteinExistence type="inferred from homology"/>
<dbReference type="EMBL" id="JAGMUV010000009">
    <property type="protein sequence ID" value="KAH7143604.1"/>
    <property type="molecule type" value="Genomic_DNA"/>
</dbReference>
<comment type="caution">
    <text evidence="3">The sequence shown here is derived from an EMBL/GenBank/DDBJ whole genome shotgun (WGS) entry which is preliminary data.</text>
</comment>
<accession>A0A9P9ESL8</accession>
<dbReference type="Gene3D" id="3.60.110.10">
    <property type="entry name" value="Carbon-nitrogen hydrolase"/>
    <property type="match status" value="1"/>
</dbReference>
<reference evidence="3" key="1">
    <citation type="journal article" date="2021" name="Nat. Commun.">
        <title>Genetic determinants of endophytism in the Arabidopsis root mycobiome.</title>
        <authorList>
            <person name="Mesny F."/>
            <person name="Miyauchi S."/>
            <person name="Thiergart T."/>
            <person name="Pickel B."/>
            <person name="Atanasova L."/>
            <person name="Karlsson M."/>
            <person name="Huettel B."/>
            <person name="Barry K.W."/>
            <person name="Haridas S."/>
            <person name="Chen C."/>
            <person name="Bauer D."/>
            <person name="Andreopoulos W."/>
            <person name="Pangilinan J."/>
            <person name="LaButti K."/>
            <person name="Riley R."/>
            <person name="Lipzen A."/>
            <person name="Clum A."/>
            <person name="Drula E."/>
            <person name="Henrissat B."/>
            <person name="Kohler A."/>
            <person name="Grigoriev I.V."/>
            <person name="Martin F.M."/>
            <person name="Hacquard S."/>
        </authorList>
    </citation>
    <scope>NUCLEOTIDE SEQUENCE</scope>
    <source>
        <strain evidence="3">MPI-CAGE-AT-0147</strain>
    </source>
</reference>
<comment type="similarity">
    <text evidence="1">Belongs to the carbon-nitrogen hydrolase superfamily. Nitrilase family.</text>
</comment>
<dbReference type="PROSITE" id="PS50263">
    <property type="entry name" value="CN_HYDROLASE"/>
    <property type="match status" value="1"/>
</dbReference>
<dbReference type="InterPro" id="IPR044149">
    <property type="entry name" value="Nitrilases_CHs"/>
</dbReference>
<feature type="domain" description="CN hydrolase" evidence="2">
    <location>
        <begin position="21"/>
        <end position="276"/>
    </location>
</feature>
<gene>
    <name evidence="3" type="ORF">EDB81DRAFT_935003</name>
</gene>